<dbReference type="Gene3D" id="2.40.50.100">
    <property type="match status" value="1"/>
</dbReference>
<feature type="region of interest" description="Disordered" evidence="4">
    <location>
        <begin position="337"/>
        <end position="356"/>
    </location>
</feature>
<dbReference type="AlphaFoldDB" id="A0A4Z1R5G3"/>
<dbReference type="GO" id="GO:0019898">
    <property type="term" value="C:extrinsic component of membrane"/>
    <property type="evidence" value="ECO:0007669"/>
    <property type="project" value="InterPro"/>
</dbReference>
<dbReference type="GO" id="GO:1990961">
    <property type="term" value="P:xenobiotic detoxification by transmembrane export across the plasma membrane"/>
    <property type="evidence" value="ECO:0007669"/>
    <property type="project" value="InterPro"/>
</dbReference>
<evidence type="ECO:0000256" key="4">
    <source>
        <dbReference type="SAM" id="MobiDB-lite"/>
    </source>
</evidence>
<evidence type="ECO:0000259" key="7">
    <source>
        <dbReference type="Pfam" id="PF25917"/>
    </source>
</evidence>
<dbReference type="Gene3D" id="2.40.30.170">
    <property type="match status" value="1"/>
</dbReference>
<evidence type="ECO:0000313" key="10">
    <source>
        <dbReference type="Proteomes" id="UP000298681"/>
    </source>
</evidence>
<comment type="caution">
    <text evidence="9">The sequence shown here is derived from an EMBL/GenBank/DDBJ whole genome shotgun (WGS) entry which is preliminary data.</text>
</comment>
<dbReference type="InterPro" id="IPR030190">
    <property type="entry name" value="MacA_alpha-hairpin_sf"/>
</dbReference>
<protein>
    <submittedName>
        <fullName evidence="9">Efflux RND transporter periplasmic adaptor subunit</fullName>
    </submittedName>
</protein>
<evidence type="ECO:0000256" key="3">
    <source>
        <dbReference type="SAM" id="Coils"/>
    </source>
</evidence>
<keyword evidence="2 3" id="KW-0175">Coiled coil</keyword>
<keyword evidence="5" id="KW-0812">Transmembrane</keyword>
<dbReference type="InterPro" id="IPR006143">
    <property type="entry name" value="RND_pump_MFP"/>
</dbReference>
<dbReference type="InterPro" id="IPR058625">
    <property type="entry name" value="MdtA-like_BSH"/>
</dbReference>
<dbReference type="GO" id="GO:1990195">
    <property type="term" value="C:macrolide transmembrane transporter complex"/>
    <property type="evidence" value="ECO:0007669"/>
    <property type="project" value="InterPro"/>
</dbReference>
<evidence type="ECO:0000256" key="5">
    <source>
        <dbReference type="SAM" id="Phobius"/>
    </source>
</evidence>
<feature type="domain" description="YknX-like beta-barrel" evidence="8">
    <location>
        <begin position="240"/>
        <end position="315"/>
    </location>
</feature>
<evidence type="ECO:0000259" key="6">
    <source>
        <dbReference type="Pfam" id="PF25876"/>
    </source>
</evidence>
<feature type="coiled-coil region" evidence="3">
    <location>
        <begin position="124"/>
        <end position="189"/>
    </location>
</feature>
<dbReference type="InterPro" id="IPR058624">
    <property type="entry name" value="MdtA-like_HH"/>
</dbReference>
<accession>A0A4Z1R5G3</accession>
<evidence type="ECO:0000313" key="9">
    <source>
        <dbReference type="EMBL" id="TKS54690.1"/>
    </source>
</evidence>
<dbReference type="GO" id="GO:0030313">
    <property type="term" value="C:cell envelope"/>
    <property type="evidence" value="ECO:0007669"/>
    <property type="project" value="UniProtKB-SubCell"/>
</dbReference>
<dbReference type="RefSeq" id="WP_134674049.1">
    <property type="nucleotide sequence ID" value="NZ_SPUH01000001.1"/>
</dbReference>
<feature type="domain" description="Multidrug resistance protein MdtA-like barrel-sandwich hybrid" evidence="7">
    <location>
        <begin position="77"/>
        <end position="228"/>
    </location>
</feature>
<feature type="transmembrane region" description="Helical" evidence="5">
    <location>
        <begin position="20"/>
        <end position="40"/>
    </location>
</feature>
<dbReference type="Pfam" id="PF25917">
    <property type="entry name" value="BSH_RND"/>
    <property type="match status" value="1"/>
</dbReference>
<dbReference type="PANTHER" id="PTHR30469:SF33">
    <property type="entry name" value="SLR1207 PROTEIN"/>
    <property type="match status" value="1"/>
</dbReference>
<dbReference type="FunFam" id="2.40.30.170:FF:000010">
    <property type="entry name" value="Efflux RND transporter periplasmic adaptor subunit"/>
    <property type="match status" value="1"/>
</dbReference>
<dbReference type="GO" id="GO:1990281">
    <property type="term" value="C:efflux pump complex"/>
    <property type="evidence" value="ECO:0007669"/>
    <property type="project" value="TreeGrafter"/>
</dbReference>
<evidence type="ECO:0000259" key="8">
    <source>
        <dbReference type="Pfam" id="PF25990"/>
    </source>
</evidence>
<gene>
    <name evidence="9" type="ORF">E4582_07910</name>
</gene>
<name>A0A4Z1R5G3_9GAMM</name>
<keyword evidence="10" id="KW-1185">Reference proteome</keyword>
<feature type="domain" description="Multidrug resistance protein MdtA-like alpha-helical hairpin" evidence="6">
    <location>
        <begin position="125"/>
        <end position="185"/>
    </location>
</feature>
<dbReference type="Pfam" id="PF25990">
    <property type="entry name" value="Beta-barrel_YknX"/>
    <property type="match status" value="1"/>
</dbReference>
<reference evidence="9 10" key="1">
    <citation type="submission" date="2019-01" db="EMBL/GenBank/DDBJ databases">
        <authorList>
            <person name="Zhang S."/>
        </authorList>
    </citation>
    <scope>NUCLEOTIDE SEQUENCE [LARGE SCALE GENOMIC DNA]</scope>
    <source>
        <strain evidence="9 10">1626</strain>
    </source>
</reference>
<dbReference type="NCBIfam" id="TIGR01730">
    <property type="entry name" value="RND_mfp"/>
    <property type="match status" value="1"/>
</dbReference>
<dbReference type="InterPro" id="IPR058636">
    <property type="entry name" value="Beta-barrel_YknX"/>
</dbReference>
<evidence type="ECO:0000256" key="2">
    <source>
        <dbReference type="ARBA" id="ARBA00023054"/>
    </source>
</evidence>
<proteinExistence type="inferred from homology"/>
<dbReference type="Proteomes" id="UP000298681">
    <property type="component" value="Unassembled WGS sequence"/>
</dbReference>
<dbReference type="Gene3D" id="6.10.140.1990">
    <property type="match status" value="1"/>
</dbReference>
<evidence type="ECO:0000256" key="1">
    <source>
        <dbReference type="ARBA" id="ARBA00009477"/>
    </source>
</evidence>
<organism evidence="9 10">
    <name type="scientific">Luteimonas yindakuii</name>
    <dbReference type="NCBI Taxonomy" id="2565782"/>
    <lineage>
        <taxon>Bacteria</taxon>
        <taxon>Pseudomonadati</taxon>
        <taxon>Pseudomonadota</taxon>
        <taxon>Gammaproteobacteria</taxon>
        <taxon>Lysobacterales</taxon>
        <taxon>Lysobacteraceae</taxon>
        <taxon>Luteimonas</taxon>
    </lineage>
</organism>
<keyword evidence="5" id="KW-1133">Transmembrane helix</keyword>
<dbReference type="SUPFAM" id="SSF111369">
    <property type="entry name" value="HlyD-like secretion proteins"/>
    <property type="match status" value="1"/>
</dbReference>
<dbReference type="GO" id="GO:0015562">
    <property type="term" value="F:efflux transmembrane transporter activity"/>
    <property type="evidence" value="ECO:0007669"/>
    <property type="project" value="TreeGrafter"/>
</dbReference>
<comment type="similarity">
    <text evidence="1">Belongs to the membrane fusion protein (MFP) (TC 8.A.1) family.</text>
</comment>
<dbReference type="PANTHER" id="PTHR30469">
    <property type="entry name" value="MULTIDRUG RESISTANCE PROTEIN MDTA"/>
    <property type="match status" value="1"/>
</dbReference>
<dbReference type="Pfam" id="PF25876">
    <property type="entry name" value="HH_MFP_RND"/>
    <property type="match status" value="1"/>
</dbReference>
<keyword evidence="5" id="KW-0472">Membrane</keyword>
<sequence>MSPASPSSRATRPRGRSPRFLKPALAVIALALVAGGAWWWQGSRASTGEGPWRTAPVERGDIRVAISATGTLSATSTVIVGSQISGQVTDVLVDFNDTVEAGQVIARIDPSTYQAQIDQGNAQVLSARASLAQAEAALRNAELDHRRKSDLGNTQLVARADVDLSRAALDQARAQRDAARAQIAQQTASTRTSQVNLERTVIRSPVDGVVLVRNIEPGQTVAASLQAPELFTIAEDLSKMQIQLEVDEADIGQVEVGQGVSFSVDAFPDRQFRGEVAQVRLSATNTNNVITYPVVVSVDNSDRTLLPGLTVNAEIEVSRRDGVLKVSNAALRYKPSDAQLAASQGPGPRAGGGSGVADDLAKAAQALEPTAQQQSAFDEALAAIRERMAARQAAAPAPGAGGGMFGGPGMRVVTSGGGDMAAQIRQRMLQRYQQDFAAFRATLDDNQRVQWDRALNATVGARRAPLYRLVDGQPQAVMVRVGASDGSATEIAGAVQEGDLVITGERAAP</sequence>
<dbReference type="EMBL" id="SPUH01000001">
    <property type="protein sequence ID" value="TKS54690.1"/>
    <property type="molecule type" value="Genomic_DNA"/>
</dbReference>